<reference evidence="2" key="1">
    <citation type="submission" date="2023-06" db="EMBL/GenBank/DDBJ databases">
        <authorList>
            <person name="Jiang Y."/>
            <person name="Liu Q."/>
        </authorList>
    </citation>
    <scope>NUCLEOTIDE SEQUENCE</scope>
    <source>
        <strain evidence="2">CGMCC 1.12089</strain>
    </source>
</reference>
<accession>A0ABT7NFR5</accession>
<dbReference type="Pfam" id="PF06527">
    <property type="entry name" value="TniQ"/>
    <property type="match status" value="1"/>
</dbReference>
<protein>
    <submittedName>
        <fullName evidence="2">TniQ family protein</fullName>
    </submittedName>
</protein>
<gene>
    <name evidence="2" type="ORF">QTH91_20085</name>
</gene>
<evidence type="ECO:0000259" key="1">
    <source>
        <dbReference type="Pfam" id="PF06527"/>
    </source>
</evidence>
<feature type="domain" description="TniQ" evidence="1">
    <location>
        <begin position="8"/>
        <end position="123"/>
    </location>
</feature>
<evidence type="ECO:0000313" key="2">
    <source>
        <dbReference type="EMBL" id="MDM0046802.1"/>
    </source>
</evidence>
<organism evidence="2 3">
    <name type="scientific">Variovorax dokdonensis</name>
    <dbReference type="NCBI Taxonomy" id="344883"/>
    <lineage>
        <taxon>Bacteria</taxon>
        <taxon>Pseudomonadati</taxon>
        <taxon>Pseudomonadota</taxon>
        <taxon>Betaproteobacteria</taxon>
        <taxon>Burkholderiales</taxon>
        <taxon>Comamonadaceae</taxon>
        <taxon>Variovorax</taxon>
    </lineage>
</organism>
<proteinExistence type="predicted"/>
<evidence type="ECO:0000313" key="3">
    <source>
        <dbReference type="Proteomes" id="UP001174908"/>
    </source>
</evidence>
<dbReference type="InterPro" id="IPR009492">
    <property type="entry name" value="TniQ"/>
</dbReference>
<dbReference type="EMBL" id="JASZYV010000004">
    <property type="protein sequence ID" value="MDM0046802.1"/>
    <property type="molecule type" value="Genomic_DNA"/>
</dbReference>
<sequence>MTWRWVARPSPFDDESLTGLVNRLAIDNTFTGRTELLRTLDFTCAVRLGPTEIDALSRVLGIDAAQLRKIAPSLTPSRPALRLSLTRTRDEAVCTICLAQRAYSRQIWSHALATACPHHHVQLIDRCPRCDRTFKHGRPSAHTCECGVDLRTLVAVPATNFEWEFARLLIGLPPSEEGLRFLFESQPPDIDRFMLGLANYLCHTPLGARLAKQGKTPVPRSVEQARTRLVPAFSLLADWPNALSSRIDELLAATPVTATTGVAARLGPWYRFLFKQSVASAYTPFRVVAANCIARRHDGVLNARTRNVQSLMTVKKNWYSLLECQRELGVSTERLNAAIDRGWVTASVHEHAVGYRERFLALSEIERIRELKDSFVDERVAAGMLEVPTFVFRLMLEAGAIEKGPTEQTWTGSGVFDRHSVAAFGDRLKRRFGDERADLHRRSAPIYLRDLGLRRTTDRTKLVQAYREIASGNLLPIGWDGSAGIGGLAFDHAEVARHISSRALCGTTLTLQQVADLTDTHYDAVKGWVESGILVAQRPQGGVASPWVVDMEALVQFLMTFTPVAHHAKVLGSSSRGLLARLSEREVRAVNPNAERGPLLRLSDLVSTLGINAT</sequence>
<dbReference type="RefSeq" id="WP_286661912.1">
    <property type="nucleotide sequence ID" value="NZ_JASZYV010000004.1"/>
</dbReference>
<name>A0ABT7NFR5_9BURK</name>
<keyword evidence="3" id="KW-1185">Reference proteome</keyword>
<dbReference type="Proteomes" id="UP001174908">
    <property type="component" value="Unassembled WGS sequence"/>
</dbReference>
<comment type="caution">
    <text evidence="2">The sequence shown here is derived from an EMBL/GenBank/DDBJ whole genome shotgun (WGS) entry which is preliminary data.</text>
</comment>